<dbReference type="FunCoup" id="A0A7M7RCS9">
    <property type="interactions" value="1914"/>
</dbReference>
<evidence type="ECO:0000256" key="1">
    <source>
        <dbReference type="ARBA" id="ARBA00004408"/>
    </source>
</evidence>
<dbReference type="OMA" id="CMAVWSQ"/>
<dbReference type="InParanoid" id="A0A7M7RCS9"/>
<feature type="region of interest" description="Disordered" evidence="6">
    <location>
        <begin position="157"/>
        <end position="181"/>
    </location>
</feature>
<dbReference type="InterPro" id="IPR010304">
    <property type="entry name" value="SMN_Tudor"/>
</dbReference>
<protein>
    <recommendedName>
        <fullName evidence="7">Tudor domain-containing protein</fullName>
    </recommendedName>
</protein>
<comment type="similarity">
    <text evidence="2">Belongs to the SMN family.</text>
</comment>
<dbReference type="GeneID" id="577360"/>
<name>A0A7M7RCS9_STRPU</name>
<feature type="compositionally biased region" description="Basic and acidic residues" evidence="6">
    <location>
        <begin position="164"/>
        <end position="181"/>
    </location>
</feature>
<dbReference type="Pfam" id="PF06003">
    <property type="entry name" value="SMN_Tudor"/>
    <property type="match status" value="1"/>
</dbReference>
<dbReference type="GO" id="GO:0006397">
    <property type="term" value="P:mRNA processing"/>
    <property type="evidence" value="ECO:0007669"/>
    <property type="project" value="UniProtKB-KW"/>
</dbReference>
<keyword evidence="5" id="KW-0539">Nucleus</keyword>
<dbReference type="AlphaFoldDB" id="A0A7M7RCS9"/>
<dbReference type="EnsemblMetazoa" id="XM_777592">
    <property type="protein sequence ID" value="XP_782685"/>
    <property type="gene ID" value="LOC577360"/>
</dbReference>
<evidence type="ECO:0000256" key="2">
    <source>
        <dbReference type="ARBA" id="ARBA00005371"/>
    </source>
</evidence>
<evidence type="ECO:0000256" key="6">
    <source>
        <dbReference type="SAM" id="MobiDB-lite"/>
    </source>
</evidence>
<accession>A0A7M7RCS9</accession>
<evidence type="ECO:0000313" key="8">
    <source>
        <dbReference type="EnsemblMetazoa" id="XP_782685"/>
    </source>
</evidence>
<dbReference type="SMART" id="SM00333">
    <property type="entry name" value="TUDOR"/>
    <property type="match status" value="1"/>
</dbReference>
<evidence type="ECO:0000259" key="7">
    <source>
        <dbReference type="PROSITE" id="PS50304"/>
    </source>
</evidence>
<dbReference type="GO" id="GO:0005634">
    <property type="term" value="C:nucleus"/>
    <property type="evidence" value="ECO:0000318"/>
    <property type="project" value="GO_Central"/>
</dbReference>
<dbReference type="KEGG" id="spu:115919934"/>
<evidence type="ECO:0000313" key="9">
    <source>
        <dbReference type="Proteomes" id="UP000007110"/>
    </source>
</evidence>
<evidence type="ECO:0000256" key="4">
    <source>
        <dbReference type="ARBA" id="ARBA00023187"/>
    </source>
</evidence>
<proteinExistence type="inferred from homology"/>
<reference evidence="9" key="1">
    <citation type="submission" date="2015-02" db="EMBL/GenBank/DDBJ databases">
        <title>Genome sequencing for Strongylocentrotus purpuratus.</title>
        <authorList>
            <person name="Murali S."/>
            <person name="Liu Y."/>
            <person name="Vee V."/>
            <person name="English A."/>
            <person name="Wang M."/>
            <person name="Skinner E."/>
            <person name="Han Y."/>
            <person name="Muzny D.M."/>
            <person name="Worley K.C."/>
            <person name="Gibbs R.A."/>
        </authorList>
    </citation>
    <scope>NUCLEOTIDE SEQUENCE</scope>
</reference>
<feature type="compositionally biased region" description="Basic residues" evidence="6">
    <location>
        <begin position="229"/>
        <end position="238"/>
    </location>
</feature>
<dbReference type="GeneID" id="115919934"/>
<reference evidence="8" key="2">
    <citation type="submission" date="2021-01" db="UniProtKB">
        <authorList>
            <consortium name="EnsemblMetazoa"/>
        </authorList>
    </citation>
    <scope>IDENTIFICATION</scope>
</reference>
<keyword evidence="4" id="KW-0508">mRNA splicing</keyword>
<feature type="region of interest" description="Disordered" evidence="6">
    <location>
        <begin position="219"/>
        <end position="238"/>
    </location>
</feature>
<organism evidence="8 9">
    <name type="scientific">Strongylocentrotus purpuratus</name>
    <name type="common">Purple sea urchin</name>
    <dbReference type="NCBI Taxonomy" id="7668"/>
    <lineage>
        <taxon>Eukaryota</taxon>
        <taxon>Metazoa</taxon>
        <taxon>Echinodermata</taxon>
        <taxon>Eleutherozoa</taxon>
        <taxon>Echinozoa</taxon>
        <taxon>Echinoidea</taxon>
        <taxon>Euechinoidea</taxon>
        <taxon>Echinacea</taxon>
        <taxon>Camarodonta</taxon>
        <taxon>Echinidea</taxon>
        <taxon>Strongylocentrotidae</taxon>
        <taxon>Strongylocentrotus</taxon>
    </lineage>
</organism>
<dbReference type="GO" id="GO:0003723">
    <property type="term" value="F:RNA binding"/>
    <property type="evidence" value="ECO:0007669"/>
    <property type="project" value="InterPro"/>
</dbReference>
<dbReference type="Proteomes" id="UP000007110">
    <property type="component" value="Unassembled WGS sequence"/>
</dbReference>
<dbReference type="RefSeq" id="XP_030830516.1">
    <property type="nucleotide sequence ID" value="XM_030974656.1"/>
</dbReference>
<dbReference type="GO" id="GO:0005737">
    <property type="term" value="C:cytoplasm"/>
    <property type="evidence" value="ECO:0007669"/>
    <property type="project" value="InterPro"/>
</dbReference>
<sequence length="238" mass="26678">MASNSDEYALNLATYKAQLQQVEAALTNDPENEELLKLKHDLGDVIELTSDLLRSSQGASTSAEPDAEDVPVVTHPWNVGDRCLACWSKEQQYYPATIDKIDDELTATVIFDVYENVEVKQLSKLKDIPADYKSNIKPPSSDSSISKKQLLIKQREYKKKKQQKKADRMKQQEQLHEDQKKSWVNFSSKATKGKKGFTKKSIFASPDVTDGKVGVGTCGVGGQPMTKFKMPKHNVVRK</sequence>
<dbReference type="OrthoDB" id="79171at2759"/>
<dbReference type="EnsemblMetazoa" id="XM_030974656">
    <property type="protein sequence ID" value="XP_030830516"/>
    <property type="gene ID" value="LOC115919934"/>
</dbReference>
<dbReference type="GO" id="GO:0015030">
    <property type="term" value="C:Cajal body"/>
    <property type="evidence" value="ECO:0007669"/>
    <property type="project" value="UniProtKB-SubCell"/>
</dbReference>
<dbReference type="RefSeq" id="XP_782685.2">
    <property type="nucleotide sequence ID" value="XM_777592.5"/>
</dbReference>
<dbReference type="SUPFAM" id="SSF63748">
    <property type="entry name" value="Tudor/PWWP/MBT"/>
    <property type="match status" value="1"/>
</dbReference>
<dbReference type="PANTHER" id="PTHR46297">
    <property type="entry name" value="ZINC FINGER CCCH-TYPE WITH G PATCH DOMAIN-CONTAINING PROTEIN"/>
    <property type="match status" value="1"/>
</dbReference>
<evidence type="ECO:0000256" key="5">
    <source>
        <dbReference type="ARBA" id="ARBA00023242"/>
    </source>
</evidence>
<dbReference type="PROSITE" id="PS50304">
    <property type="entry name" value="TUDOR"/>
    <property type="match status" value="1"/>
</dbReference>
<dbReference type="Gene3D" id="2.30.30.140">
    <property type="match status" value="1"/>
</dbReference>
<dbReference type="KEGG" id="spu:577360"/>
<dbReference type="InterPro" id="IPR002999">
    <property type="entry name" value="Tudor"/>
</dbReference>
<dbReference type="GO" id="GO:0008380">
    <property type="term" value="P:RNA splicing"/>
    <property type="evidence" value="ECO:0007669"/>
    <property type="project" value="UniProtKB-KW"/>
</dbReference>
<comment type="subcellular location">
    <subcellularLocation>
        <location evidence="1">Nucleus</location>
        <location evidence="1">Cajal body</location>
    </subcellularLocation>
</comment>
<keyword evidence="9" id="KW-1185">Reference proteome</keyword>
<keyword evidence="3" id="KW-0507">mRNA processing</keyword>
<feature type="domain" description="Tudor" evidence="7">
    <location>
        <begin position="76"/>
        <end position="135"/>
    </location>
</feature>
<evidence type="ECO:0000256" key="3">
    <source>
        <dbReference type="ARBA" id="ARBA00022664"/>
    </source>
</evidence>